<dbReference type="FunCoup" id="A0A0L0HM70">
    <property type="interactions" value="158"/>
</dbReference>
<evidence type="ECO:0000256" key="5">
    <source>
        <dbReference type="SAM" id="MobiDB-lite"/>
    </source>
</evidence>
<dbReference type="AlphaFoldDB" id="A0A0L0HM70"/>
<keyword evidence="2 6" id="KW-0812">Transmembrane</keyword>
<feature type="compositionally biased region" description="Basic and acidic residues" evidence="5">
    <location>
        <begin position="494"/>
        <end position="504"/>
    </location>
</feature>
<feature type="region of interest" description="Disordered" evidence="5">
    <location>
        <begin position="359"/>
        <end position="404"/>
    </location>
</feature>
<dbReference type="eggNOG" id="KOG2641">
    <property type="taxonomic scope" value="Eukaryota"/>
</dbReference>
<feature type="compositionally biased region" description="Basic residues" evidence="5">
    <location>
        <begin position="452"/>
        <end position="464"/>
    </location>
</feature>
<comment type="subcellular location">
    <subcellularLocation>
        <location evidence="1">Membrane</location>
        <topology evidence="1">Multi-pass membrane protein</topology>
    </subcellularLocation>
</comment>
<dbReference type="STRING" id="645134.A0A0L0HM70"/>
<keyword evidence="4 6" id="KW-0472">Membrane</keyword>
<dbReference type="RefSeq" id="XP_016610049.1">
    <property type="nucleotide sequence ID" value="XM_016750801.1"/>
</dbReference>
<feature type="transmembrane region" description="Helical" evidence="6">
    <location>
        <begin position="48"/>
        <end position="66"/>
    </location>
</feature>
<keyword evidence="3 6" id="KW-1133">Transmembrane helix</keyword>
<feature type="region of interest" description="Disordered" evidence="5">
    <location>
        <begin position="443"/>
        <end position="528"/>
    </location>
</feature>
<evidence type="ECO:0000256" key="4">
    <source>
        <dbReference type="ARBA" id="ARBA00023136"/>
    </source>
</evidence>
<evidence type="ECO:0000313" key="8">
    <source>
        <dbReference type="Proteomes" id="UP000053201"/>
    </source>
</evidence>
<feature type="transmembrane region" description="Helical" evidence="6">
    <location>
        <begin position="252"/>
        <end position="276"/>
    </location>
</feature>
<evidence type="ECO:0000256" key="1">
    <source>
        <dbReference type="ARBA" id="ARBA00004141"/>
    </source>
</evidence>
<accession>A0A0L0HM70</accession>
<reference evidence="7 8" key="1">
    <citation type="submission" date="2009-08" db="EMBL/GenBank/DDBJ databases">
        <title>The Genome Sequence of Spizellomyces punctatus strain DAOM BR117.</title>
        <authorList>
            <consortium name="The Broad Institute Genome Sequencing Platform"/>
            <person name="Russ C."/>
            <person name="Cuomo C."/>
            <person name="Shea T."/>
            <person name="Young S.K."/>
            <person name="Zeng Q."/>
            <person name="Koehrsen M."/>
            <person name="Haas B."/>
            <person name="Borodovsky M."/>
            <person name="Guigo R."/>
            <person name="Alvarado L."/>
            <person name="Berlin A."/>
            <person name="Bochicchio J."/>
            <person name="Borenstein D."/>
            <person name="Chapman S."/>
            <person name="Chen Z."/>
            <person name="Engels R."/>
            <person name="Freedman E."/>
            <person name="Gellesch M."/>
            <person name="Goldberg J."/>
            <person name="Griggs A."/>
            <person name="Gujja S."/>
            <person name="Heiman D."/>
            <person name="Hepburn T."/>
            <person name="Howarth C."/>
            <person name="Jen D."/>
            <person name="Larson L."/>
            <person name="Lewis B."/>
            <person name="Mehta T."/>
            <person name="Park D."/>
            <person name="Pearson M."/>
            <person name="Roberts A."/>
            <person name="Saif S."/>
            <person name="Shenoy N."/>
            <person name="Sisk P."/>
            <person name="Stolte C."/>
            <person name="Sykes S."/>
            <person name="Thomson T."/>
            <person name="Walk T."/>
            <person name="White J."/>
            <person name="Yandava C."/>
            <person name="Burger G."/>
            <person name="Gray M.W."/>
            <person name="Holland P.W.H."/>
            <person name="King N."/>
            <person name="Lang F.B.F."/>
            <person name="Roger A.J."/>
            <person name="Ruiz-Trillo I."/>
            <person name="Lander E."/>
            <person name="Nusbaum C."/>
        </authorList>
    </citation>
    <scope>NUCLEOTIDE SEQUENCE [LARGE SCALE GENOMIC DNA]</scope>
    <source>
        <strain evidence="7 8">DAOM BR117</strain>
    </source>
</reference>
<dbReference type="GO" id="GO:0016020">
    <property type="term" value="C:membrane"/>
    <property type="evidence" value="ECO:0007669"/>
    <property type="project" value="UniProtKB-SubCell"/>
</dbReference>
<evidence type="ECO:0000256" key="2">
    <source>
        <dbReference type="ARBA" id="ARBA00022692"/>
    </source>
</evidence>
<feature type="compositionally biased region" description="Basic and acidic residues" evidence="5">
    <location>
        <begin position="359"/>
        <end position="369"/>
    </location>
</feature>
<evidence type="ECO:0000256" key="3">
    <source>
        <dbReference type="ARBA" id="ARBA00022989"/>
    </source>
</evidence>
<dbReference type="VEuPathDB" id="FungiDB:SPPG_02515"/>
<dbReference type="OrthoDB" id="5348404at2759"/>
<evidence type="ECO:0008006" key="9">
    <source>
        <dbReference type="Google" id="ProtNLM"/>
    </source>
</evidence>
<dbReference type="EMBL" id="KQ257453">
    <property type="protein sequence ID" value="KND02010.1"/>
    <property type="molecule type" value="Genomic_DNA"/>
</dbReference>
<protein>
    <recommendedName>
        <fullName evidence="9">DUF300-domain-containing protein</fullName>
    </recommendedName>
</protein>
<dbReference type="SMART" id="SM01417">
    <property type="entry name" value="Solute_trans_a"/>
    <property type="match status" value="1"/>
</dbReference>
<proteinExistence type="predicted"/>
<evidence type="ECO:0000256" key="6">
    <source>
        <dbReference type="SAM" id="Phobius"/>
    </source>
</evidence>
<sequence length="528" mass="60503">MTADEGGRIMGPFPYFIAGLAAFVGSAISFYTMFLHFKNYRRPEVQRLAIRILWMVPVYAVASFTSLSSRSAADYIDTIRDIYEAFVIYSFFILCINYLGGERALLAMLEQRMRTHHLWPFNYCFSPMDMSDPETFLFVRRGVLQFVILKPILSVLTMILKLAGQYHEGYIGWTSCYMWLSLFYNLSVCWSLYCLVLFYVQCSKDLQPYRPMPKFICVKSIVFLTFYQGLGIAFLVWAGLIRDKGGYSGSNLALALQDFLICVEMPFLAMLHWYAFPWTDYDDRRLSSRVAFLYAVRDAFGVKDIIQDTYHTFRGTRFRHVRRGSHQILIRDNDVEFGPDSPANASGFSRWAKNSRRRDGYGTIPHDDANAWESGEGEYDSNEERETTSLEFTPPESDPDLEAQYESSRKLPFGDYNYPVLHEDPRFSNPPIVQAEIDRRARAYLSGEGSGKKRGKKTVVRGHGRAMPSQSRNQSDKEDSGDSAIAPSEEDEREEAREDSEREASSLIGSRGRRIREPAEQDPDSSSA</sequence>
<name>A0A0L0HM70_SPIPD</name>
<feature type="transmembrane region" description="Helical" evidence="6">
    <location>
        <begin position="86"/>
        <end position="106"/>
    </location>
</feature>
<feature type="transmembrane region" description="Helical" evidence="6">
    <location>
        <begin position="182"/>
        <end position="200"/>
    </location>
</feature>
<dbReference type="Pfam" id="PF03619">
    <property type="entry name" value="Solute_trans_a"/>
    <property type="match status" value="1"/>
</dbReference>
<feature type="transmembrane region" description="Helical" evidence="6">
    <location>
        <begin position="143"/>
        <end position="162"/>
    </location>
</feature>
<dbReference type="InterPro" id="IPR005178">
    <property type="entry name" value="Ostalpha/TMEM184C"/>
</dbReference>
<gene>
    <name evidence="7" type="ORF">SPPG_02515</name>
</gene>
<organism evidence="7 8">
    <name type="scientific">Spizellomyces punctatus (strain DAOM BR117)</name>
    <dbReference type="NCBI Taxonomy" id="645134"/>
    <lineage>
        <taxon>Eukaryota</taxon>
        <taxon>Fungi</taxon>
        <taxon>Fungi incertae sedis</taxon>
        <taxon>Chytridiomycota</taxon>
        <taxon>Chytridiomycota incertae sedis</taxon>
        <taxon>Chytridiomycetes</taxon>
        <taxon>Spizellomycetales</taxon>
        <taxon>Spizellomycetaceae</taxon>
        <taxon>Spizellomyces</taxon>
    </lineage>
</organism>
<dbReference type="OMA" id="NTAFYVD"/>
<dbReference type="GeneID" id="27686095"/>
<feature type="transmembrane region" description="Helical" evidence="6">
    <location>
        <begin position="221"/>
        <end position="240"/>
    </location>
</feature>
<dbReference type="InParanoid" id="A0A0L0HM70"/>
<keyword evidence="8" id="KW-1185">Reference proteome</keyword>
<feature type="transmembrane region" description="Helical" evidence="6">
    <location>
        <begin position="15"/>
        <end position="36"/>
    </location>
</feature>
<dbReference type="Proteomes" id="UP000053201">
    <property type="component" value="Unassembled WGS sequence"/>
</dbReference>
<evidence type="ECO:0000313" key="7">
    <source>
        <dbReference type="EMBL" id="KND02010.1"/>
    </source>
</evidence>
<dbReference type="PANTHER" id="PTHR23423">
    <property type="entry name" value="ORGANIC SOLUTE TRANSPORTER-RELATED"/>
    <property type="match status" value="1"/>
</dbReference>